<evidence type="ECO:0000313" key="2">
    <source>
        <dbReference type="Proteomes" id="UP000828251"/>
    </source>
</evidence>
<sequence length="80" mass="9434">MTTQFEIERFNRSNFSLWKLKIKDISRKDNCLVATSDRLINFTDDNKWSKMDGNDITYLHLTLADDVLSSIEEMKTTKEI</sequence>
<dbReference type="Proteomes" id="UP000828251">
    <property type="component" value="Unassembled WGS sequence"/>
</dbReference>
<accession>A0A9D3WM30</accession>
<dbReference type="OrthoDB" id="1727805at2759"/>
<organism evidence="1 2">
    <name type="scientific">Gossypium stocksii</name>
    <dbReference type="NCBI Taxonomy" id="47602"/>
    <lineage>
        <taxon>Eukaryota</taxon>
        <taxon>Viridiplantae</taxon>
        <taxon>Streptophyta</taxon>
        <taxon>Embryophyta</taxon>
        <taxon>Tracheophyta</taxon>
        <taxon>Spermatophyta</taxon>
        <taxon>Magnoliopsida</taxon>
        <taxon>eudicotyledons</taxon>
        <taxon>Gunneridae</taxon>
        <taxon>Pentapetalae</taxon>
        <taxon>rosids</taxon>
        <taxon>malvids</taxon>
        <taxon>Malvales</taxon>
        <taxon>Malvaceae</taxon>
        <taxon>Malvoideae</taxon>
        <taxon>Gossypium</taxon>
    </lineage>
</organism>
<protein>
    <submittedName>
        <fullName evidence="1">Uncharacterized protein</fullName>
    </submittedName>
</protein>
<keyword evidence="2" id="KW-1185">Reference proteome</keyword>
<gene>
    <name evidence="1" type="ORF">J1N35_002199</name>
</gene>
<name>A0A9D3WM30_9ROSI</name>
<dbReference type="AlphaFoldDB" id="A0A9D3WM30"/>
<evidence type="ECO:0000313" key="1">
    <source>
        <dbReference type="EMBL" id="KAH1130821.1"/>
    </source>
</evidence>
<reference evidence="1 2" key="1">
    <citation type="journal article" date="2021" name="Plant Biotechnol. J.">
        <title>Multi-omics assisted identification of the key and species-specific regulatory components of drought-tolerant mechanisms in Gossypium stocksii.</title>
        <authorList>
            <person name="Yu D."/>
            <person name="Ke L."/>
            <person name="Zhang D."/>
            <person name="Wu Y."/>
            <person name="Sun Y."/>
            <person name="Mei J."/>
            <person name="Sun J."/>
            <person name="Sun Y."/>
        </authorList>
    </citation>
    <scope>NUCLEOTIDE SEQUENCE [LARGE SCALE GENOMIC DNA]</scope>
    <source>
        <strain evidence="2">cv. E1</strain>
        <tissue evidence="1">Leaf</tissue>
    </source>
</reference>
<comment type="caution">
    <text evidence="1">The sequence shown here is derived from an EMBL/GenBank/DDBJ whole genome shotgun (WGS) entry which is preliminary data.</text>
</comment>
<proteinExistence type="predicted"/>
<dbReference type="EMBL" id="JAIQCV010000001">
    <property type="protein sequence ID" value="KAH1130821.1"/>
    <property type="molecule type" value="Genomic_DNA"/>
</dbReference>